<name>A0A653K151_9GAMM</name>
<accession>A0A653K151</accession>
<evidence type="ECO:0000313" key="5">
    <source>
        <dbReference type="Proteomes" id="UP000233553"/>
    </source>
</evidence>
<evidence type="ECO:0000313" key="3">
    <source>
        <dbReference type="EMBL" id="VXA53931.1"/>
    </source>
</evidence>
<sequence>MSDFVLKIINEWRVAKAINGNEICVRIIPLKRQQNTLNGSKWVEVGKKVLLESGQEIDFNLDGKSFYTDVNQLYRLT</sequence>
<keyword evidence="4" id="KW-1185">Reference proteome</keyword>
<gene>
    <name evidence="3" type="ORF">ACI8B_110007</name>
    <name evidence="2" type="ORF">CW311_05735</name>
    <name evidence="1" type="ORF">F993_01021</name>
</gene>
<dbReference type="OrthoDB" id="6699874at2"/>
<dbReference type="EMBL" id="CABWKZ010000003">
    <property type="protein sequence ID" value="VXA53931.1"/>
    <property type="molecule type" value="Genomic_DNA"/>
</dbReference>
<dbReference type="Proteomes" id="UP000430404">
    <property type="component" value="Unassembled WGS sequence"/>
</dbReference>
<reference evidence="2 5" key="2">
    <citation type="submission" date="2017-12" db="EMBL/GenBank/DDBJ databases">
        <title>Draft Genome sequences of multiple microbial strains isolated from spacecraft associated surfaces.</title>
        <authorList>
            <person name="Seuylemezian A."/>
            <person name="Vaishampayan P."/>
            <person name="Venkateswaran K."/>
        </authorList>
    </citation>
    <scope>NUCLEOTIDE SEQUENCE [LARGE SCALE GENOMIC DNA]</scope>
    <source>
        <strain evidence="2 5">2P01AA</strain>
    </source>
</reference>
<dbReference type="RefSeq" id="WP_004653100.1">
    <property type="nucleotide sequence ID" value="NZ_JBCNKA010000011.1"/>
</dbReference>
<evidence type="ECO:0000313" key="6">
    <source>
        <dbReference type="Proteomes" id="UP000430404"/>
    </source>
</evidence>
<dbReference type="Proteomes" id="UP000233553">
    <property type="component" value="Unassembled WGS sequence"/>
</dbReference>
<dbReference type="EMBL" id="PISJ01000010">
    <property type="protein sequence ID" value="PKF34670.1"/>
    <property type="molecule type" value="Genomic_DNA"/>
</dbReference>
<accession>A0A1E7R6J2</accession>
<reference evidence="3 6" key="3">
    <citation type="submission" date="2019-10" db="EMBL/GenBank/DDBJ databases">
        <authorList>
            <person name="Karimi E."/>
        </authorList>
    </citation>
    <scope>NUCLEOTIDE SEQUENCE [LARGE SCALE GENOMIC DNA]</scope>
    <source>
        <strain evidence="3">Acinetobacter sp. 8BE</strain>
    </source>
</reference>
<protein>
    <submittedName>
        <fullName evidence="2">Transposase</fullName>
    </submittedName>
</protein>
<evidence type="ECO:0000313" key="4">
    <source>
        <dbReference type="Proteomes" id="UP000013034"/>
    </source>
</evidence>
<dbReference type="Proteomes" id="UP000013034">
    <property type="component" value="Unassembled WGS sequence"/>
</dbReference>
<evidence type="ECO:0000313" key="2">
    <source>
        <dbReference type="EMBL" id="PKF34670.1"/>
    </source>
</evidence>
<reference evidence="1 4" key="1">
    <citation type="submission" date="2013-02" db="EMBL/GenBank/DDBJ databases">
        <title>The Genome Sequence of Acinetobacter sp. NIPH 809.</title>
        <authorList>
            <consortium name="The Broad Institute Genome Sequencing Platform"/>
            <consortium name="The Broad Institute Genome Sequencing Center for Infectious Disease"/>
            <person name="Cerqueira G."/>
            <person name="Feldgarden M."/>
            <person name="Courvalin P."/>
            <person name="Perichon B."/>
            <person name="Grillot-Courvalin C."/>
            <person name="Clermont D."/>
            <person name="Rocha E."/>
            <person name="Yoon E.-J."/>
            <person name="Nemec A."/>
            <person name="Walker B."/>
            <person name="Young S.K."/>
            <person name="Zeng Q."/>
            <person name="Gargeya S."/>
            <person name="Fitzgerald M."/>
            <person name="Haas B."/>
            <person name="Abouelleil A."/>
            <person name="Alvarado L."/>
            <person name="Arachchi H.M."/>
            <person name="Berlin A.M."/>
            <person name="Chapman S.B."/>
            <person name="Dewar J."/>
            <person name="Goldberg J."/>
            <person name="Griggs A."/>
            <person name="Gujja S."/>
            <person name="Hansen M."/>
            <person name="Howarth C."/>
            <person name="Imamovic A."/>
            <person name="Larimer J."/>
            <person name="McCowan C."/>
            <person name="Murphy C."/>
            <person name="Neiman D."/>
            <person name="Pearson M."/>
            <person name="Priest M."/>
            <person name="Roberts A."/>
            <person name="Saif S."/>
            <person name="Shea T."/>
            <person name="Sisk P."/>
            <person name="Sykes S."/>
            <person name="Wortman J."/>
            <person name="Nusbaum C."/>
            <person name="Birren B."/>
        </authorList>
    </citation>
    <scope>NUCLEOTIDE SEQUENCE [LARGE SCALE GENOMIC DNA]</scope>
    <source>
        <strain evidence="1 4">NIPH 809</strain>
    </source>
</reference>
<proteinExistence type="predicted"/>
<dbReference type="AlphaFoldDB" id="A0A653K151"/>
<evidence type="ECO:0000313" key="1">
    <source>
        <dbReference type="EMBL" id="ENU24773.1"/>
    </source>
</evidence>
<organism evidence="3 6">
    <name type="scientific">Acinetobacter proteolyticus</name>
    <dbReference type="NCBI Taxonomy" id="1776741"/>
    <lineage>
        <taxon>Bacteria</taxon>
        <taxon>Pseudomonadati</taxon>
        <taxon>Pseudomonadota</taxon>
        <taxon>Gammaproteobacteria</taxon>
        <taxon>Moraxellales</taxon>
        <taxon>Moraxellaceae</taxon>
        <taxon>Acinetobacter</taxon>
    </lineage>
</organism>
<dbReference type="EMBL" id="APOI01000008">
    <property type="protein sequence ID" value="ENU24773.1"/>
    <property type="molecule type" value="Genomic_DNA"/>
</dbReference>